<dbReference type="Pfam" id="PF00359">
    <property type="entry name" value="PTS_EIIA_2"/>
    <property type="match status" value="1"/>
</dbReference>
<dbReference type="CDD" id="cd00211">
    <property type="entry name" value="PTS_IIA_fru"/>
    <property type="match status" value="1"/>
</dbReference>
<dbReference type="Proteomes" id="UP000290287">
    <property type="component" value="Unassembled WGS sequence"/>
</dbReference>
<evidence type="ECO:0000256" key="1">
    <source>
        <dbReference type="ARBA" id="ARBA00004496"/>
    </source>
</evidence>
<dbReference type="InterPro" id="IPR051541">
    <property type="entry name" value="PTS_SugarTrans_NitroReg"/>
</dbReference>
<dbReference type="GO" id="GO:0030295">
    <property type="term" value="F:protein kinase activator activity"/>
    <property type="evidence" value="ECO:0007669"/>
    <property type="project" value="TreeGrafter"/>
</dbReference>
<evidence type="ECO:0000256" key="5">
    <source>
        <dbReference type="ARBA" id="ARBA00060266"/>
    </source>
</evidence>
<dbReference type="OrthoDB" id="95460at2"/>
<dbReference type="NCBIfam" id="TIGR01419">
    <property type="entry name" value="nitro_reg_IIA"/>
    <property type="match status" value="1"/>
</dbReference>
<keyword evidence="3" id="KW-0808">Transferase</keyword>
<proteinExistence type="predicted"/>
<evidence type="ECO:0000256" key="4">
    <source>
        <dbReference type="ARBA" id="ARBA00022777"/>
    </source>
</evidence>
<evidence type="ECO:0000313" key="10">
    <source>
        <dbReference type="Proteomes" id="UP000290287"/>
    </source>
</evidence>
<evidence type="ECO:0000256" key="6">
    <source>
        <dbReference type="ARBA" id="ARBA00070328"/>
    </source>
</evidence>
<comment type="caution">
    <text evidence="9">The sequence shown here is derived from an EMBL/GenBank/DDBJ whole genome shotgun (WGS) entry which is preliminary data.</text>
</comment>
<dbReference type="SUPFAM" id="SSF55804">
    <property type="entry name" value="Phoshotransferase/anion transport protein"/>
    <property type="match status" value="1"/>
</dbReference>
<dbReference type="PROSITE" id="PS00372">
    <property type="entry name" value="PTS_EIIA_TYPE_2_HIS"/>
    <property type="match status" value="1"/>
</dbReference>
<dbReference type="PROSITE" id="PS51094">
    <property type="entry name" value="PTS_EIIA_TYPE_2"/>
    <property type="match status" value="1"/>
</dbReference>
<dbReference type="GO" id="GO:0008982">
    <property type="term" value="F:protein-N(PI)-phosphohistidine-sugar phosphotransferase activity"/>
    <property type="evidence" value="ECO:0007669"/>
    <property type="project" value="InterPro"/>
</dbReference>
<evidence type="ECO:0000259" key="8">
    <source>
        <dbReference type="PROSITE" id="PS51094"/>
    </source>
</evidence>
<keyword evidence="10" id="KW-1185">Reference proteome</keyword>
<dbReference type="GO" id="GO:0009401">
    <property type="term" value="P:phosphoenolpyruvate-dependent sugar phosphotransferase system"/>
    <property type="evidence" value="ECO:0007669"/>
    <property type="project" value="InterPro"/>
</dbReference>
<dbReference type="GO" id="GO:0016301">
    <property type="term" value="F:kinase activity"/>
    <property type="evidence" value="ECO:0007669"/>
    <property type="project" value="UniProtKB-KW"/>
</dbReference>
<name>A0A4Q0YM66_9GAMM</name>
<feature type="domain" description="PTS EIIA type-2" evidence="8">
    <location>
        <begin position="5"/>
        <end position="147"/>
    </location>
</feature>
<protein>
    <recommendedName>
        <fullName evidence="6">Nitrogen regulatory protein</fullName>
    </recommendedName>
    <alternativeName>
        <fullName evidence="7">Enzyme IIA-NTR</fullName>
    </alternativeName>
</protein>
<evidence type="ECO:0000256" key="3">
    <source>
        <dbReference type="ARBA" id="ARBA00022679"/>
    </source>
</evidence>
<keyword evidence="2" id="KW-0963">Cytoplasm</keyword>
<keyword evidence="4" id="KW-0418">Kinase</keyword>
<gene>
    <name evidence="9" type="primary">ptsN</name>
    <name evidence="9" type="ORF">CS022_18790</name>
</gene>
<dbReference type="InterPro" id="IPR016152">
    <property type="entry name" value="PTrfase/Anion_transptr"/>
</dbReference>
<reference evidence="9 10" key="1">
    <citation type="submission" date="2017-10" db="EMBL/GenBank/DDBJ databases">
        <title>Nyctiphanis sp. nov., isolated from the stomach of the euphausiid Nyctiphanes simplex (Hansen, 1911) in the Gulf of California.</title>
        <authorList>
            <person name="Gomez-Gil B."/>
            <person name="Aguilar-Mendez M."/>
            <person name="Lopez-Cortes A."/>
            <person name="Gomez-Gutierrez J."/>
            <person name="Roque A."/>
            <person name="Lang E."/>
            <person name="Gonzalez-Castillo A."/>
        </authorList>
    </citation>
    <scope>NUCLEOTIDE SEQUENCE [LARGE SCALE GENOMIC DNA]</scope>
    <source>
        <strain evidence="9 10">CAIM 600</strain>
    </source>
</reference>
<sequence>MDIKDVLTLDCTKSAVLCSSKKRILELISQLAAKELNEEPKELFECLLNREKMGTTGIGNGIAIPHGRIFNSKRAVGVFVQCAEPIKFDAIDNQPVDLLFALFVPDDLCKVHLATLSLIAKKFSDKTLTRQLRCAKSDQELFSIMTQ</sequence>
<dbReference type="Gene3D" id="3.40.930.10">
    <property type="entry name" value="Mannitol-specific EII, Chain A"/>
    <property type="match status" value="1"/>
</dbReference>
<dbReference type="PANTHER" id="PTHR47738:SF1">
    <property type="entry name" value="NITROGEN REGULATORY PROTEIN"/>
    <property type="match status" value="1"/>
</dbReference>
<dbReference type="PANTHER" id="PTHR47738">
    <property type="entry name" value="PTS SYSTEM FRUCTOSE-LIKE EIIA COMPONENT-RELATED"/>
    <property type="match status" value="1"/>
</dbReference>
<dbReference type="EMBL" id="PEIB01000029">
    <property type="protein sequence ID" value="RXJ71927.1"/>
    <property type="molecule type" value="Genomic_DNA"/>
</dbReference>
<comment type="subcellular location">
    <subcellularLocation>
        <location evidence="1">Cytoplasm</location>
    </subcellularLocation>
</comment>
<dbReference type="InterPro" id="IPR002178">
    <property type="entry name" value="PTS_EIIA_type-2_dom"/>
</dbReference>
<accession>A0A4Q0YM66</accession>
<dbReference type="GO" id="GO:0005737">
    <property type="term" value="C:cytoplasm"/>
    <property type="evidence" value="ECO:0007669"/>
    <property type="project" value="UniProtKB-SubCell"/>
</dbReference>
<evidence type="ECO:0000313" key="9">
    <source>
        <dbReference type="EMBL" id="RXJ71927.1"/>
    </source>
</evidence>
<dbReference type="InterPro" id="IPR006320">
    <property type="entry name" value="PTS_Nitro_regul"/>
</dbReference>
<comment type="function">
    <text evidence="5">Seems to have a role in regulating nitrogen assimilation.</text>
</comment>
<dbReference type="RefSeq" id="WP_129123531.1">
    <property type="nucleotide sequence ID" value="NZ_PEIB01000029.1"/>
</dbReference>
<dbReference type="FunFam" id="3.40.930.10:FF:000003">
    <property type="entry name" value="PTS IIA-like nitrogen regulatory protein PtsN"/>
    <property type="match status" value="1"/>
</dbReference>
<evidence type="ECO:0000256" key="7">
    <source>
        <dbReference type="ARBA" id="ARBA00082160"/>
    </source>
</evidence>
<evidence type="ECO:0000256" key="2">
    <source>
        <dbReference type="ARBA" id="ARBA00022490"/>
    </source>
</evidence>
<organism evidence="9 10">
    <name type="scientific">Veronia nyctiphanis</name>
    <dbReference type="NCBI Taxonomy" id="1278244"/>
    <lineage>
        <taxon>Bacteria</taxon>
        <taxon>Pseudomonadati</taxon>
        <taxon>Pseudomonadota</taxon>
        <taxon>Gammaproteobacteria</taxon>
        <taxon>Vibrionales</taxon>
        <taxon>Vibrionaceae</taxon>
        <taxon>Veronia</taxon>
    </lineage>
</organism>
<dbReference type="AlphaFoldDB" id="A0A4Q0YM66"/>